<evidence type="ECO:0000256" key="3">
    <source>
        <dbReference type="ARBA" id="ARBA00022801"/>
    </source>
</evidence>
<evidence type="ECO:0000256" key="1">
    <source>
        <dbReference type="ARBA" id="ARBA00007074"/>
    </source>
</evidence>
<dbReference type="PROSITE" id="PS51935">
    <property type="entry name" value="NLPC_P60"/>
    <property type="match status" value="1"/>
</dbReference>
<organism evidence="7 8">
    <name type="scientific">Patiriisocius hiemis</name>
    <dbReference type="NCBI Taxonomy" id="3075604"/>
    <lineage>
        <taxon>Bacteria</taxon>
        <taxon>Pseudomonadati</taxon>
        <taxon>Bacteroidota</taxon>
        <taxon>Flavobacteriia</taxon>
        <taxon>Flavobacteriales</taxon>
        <taxon>Flavobacteriaceae</taxon>
        <taxon>Patiriisocius</taxon>
    </lineage>
</organism>
<evidence type="ECO:0000256" key="4">
    <source>
        <dbReference type="ARBA" id="ARBA00022807"/>
    </source>
</evidence>
<dbReference type="PANTHER" id="PTHR47053">
    <property type="entry name" value="MUREIN DD-ENDOPEPTIDASE MEPH-RELATED"/>
    <property type="match status" value="1"/>
</dbReference>
<name>A0ABU2YDJ9_9FLAO</name>
<dbReference type="Gene3D" id="3.90.1720.10">
    <property type="entry name" value="endopeptidase domain like (from Nostoc punctiforme)"/>
    <property type="match status" value="1"/>
</dbReference>
<comment type="similarity">
    <text evidence="1">Belongs to the peptidase C40 family.</text>
</comment>
<accession>A0ABU2YDJ9</accession>
<feature type="domain" description="NlpC/P60" evidence="6">
    <location>
        <begin position="40"/>
        <end position="166"/>
    </location>
</feature>
<dbReference type="PANTHER" id="PTHR47053:SF1">
    <property type="entry name" value="MUREIN DD-ENDOPEPTIDASE MEPH-RELATED"/>
    <property type="match status" value="1"/>
</dbReference>
<keyword evidence="2" id="KW-0645">Protease</keyword>
<feature type="chain" id="PRO_5046471650" evidence="5">
    <location>
        <begin position="22"/>
        <end position="166"/>
    </location>
</feature>
<dbReference type="InterPro" id="IPR038765">
    <property type="entry name" value="Papain-like_cys_pep_sf"/>
</dbReference>
<evidence type="ECO:0000259" key="6">
    <source>
        <dbReference type="PROSITE" id="PS51935"/>
    </source>
</evidence>
<dbReference type="InterPro" id="IPR000064">
    <property type="entry name" value="NLP_P60_dom"/>
</dbReference>
<evidence type="ECO:0000313" key="8">
    <source>
        <dbReference type="Proteomes" id="UP001254488"/>
    </source>
</evidence>
<evidence type="ECO:0000313" key="7">
    <source>
        <dbReference type="EMBL" id="MDT0556261.1"/>
    </source>
</evidence>
<dbReference type="RefSeq" id="WP_311333213.1">
    <property type="nucleotide sequence ID" value="NZ_JAVRHZ010000005.1"/>
</dbReference>
<dbReference type="Proteomes" id="UP001254488">
    <property type="component" value="Unassembled WGS sequence"/>
</dbReference>
<feature type="signal peptide" evidence="5">
    <location>
        <begin position="1"/>
        <end position="21"/>
    </location>
</feature>
<comment type="caution">
    <text evidence="7">The sequence shown here is derived from an EMBL/GenBank/DDBJ whole genome shotgun (WGS) entry which is preliminary data.</text>
</comment>
<dbReference type="InterPro" id="IPR051202">
    <property type="entry name" value="Peptidase_C40"/>
</dbReference>
<keyword evidence="5" id="KW-0732">Signal</keyword>
<evidence type="ECO:0000256" key="2">
    <source>
        <dbReference type="ARBA" id="ARBA00022670"/>
    </source>
</evidence>
<proteinExistence type="inferred from homology"/>
<dbReference type="EMBL" id="JAVRHZ010000005">
    <property type="protein sequence ID" value="MDT0556261.1"/>
    <property type="molecule type" value="Genomic_DNA"/>
</dbReference>
<keyword evidence="3" id="KW-0378">Hydrolase</keyword>
<dbReference type="SUPFAM" id="SSF54001">
    <property type="entry name" value="Cysteine proteinases"/>
    <property type="match status" value="1"/>
</dbReference>
<dbReference type="Pfam" id="PF00877">
    <property type="entry name" value="NLPC_P60"/>
    <property type="match status" value="1"/>
</dbReference>
<keyword evidence="4" id="KW-0788">Thiol protease</keyword>
<protein>
    <submittedName>
        <fullName evidence="7">C40 family peptidase</fullName>
    </submittedName>
</protein>
<evidence type="ECO:0000256" key="5">
    <source>
        <dbReference type="SAM" id="SignalP"/>
    </source>
</evidence>
<keyword evidence="8" id="KW-1185">Reference proteome</keyword>
<gene>
    <name evidence="7" type="ORF">RM538_09610</name>
</gene>
<reference evidence="7 8" key="1">
    <citation type="submission" date="2023-09" db="EMBL/GenBank/DDBJ databases">
        <authorList>
            <person name="Rey-Velasco X."/>
        </authorList>
    </citation>
    <scope>NUCLEOTIDE SEQUENCE [LARGE SCALE GENOMIC DNA]</scope>
    <source>
        <strain evidence="7 8">W242</strain>
    </source>
</reference>
<sequence length="166" mass="18638">MKKTFLLIFLGLLLTSCGSKKKVVAKKYPVTTKITKSSNKSTLESVIDHAISYKGTRYKFGGTTSKGMDCSGLVYTAFKEESVLLPRVSRDMAKKGKQIKLREATKGDLVFFQTNKNRKVINHVGLVVETKNGIQFIHATTSRGVIISSLDEKYWKNAFVEIRRII</sequence>
<dbReference type="PROSITE" id="PS51257">
    <property type="entry name" value="PROKAR_LIPOPROTEIN"/>
    <property type="match status" value="1"/>
</dbReference>